<accession>Q8D057</accession>
<dbReference type="Proteomes" id="UP000002490">
    <property type="component" value="Chromosome"/>
</dbReference>
<dbReference type="InterPro" id="IPR026256">
    <property type="entry name" value="TfoX-like_gammaprotbact"/>
</dbReference>
<proteinExistence type="predicted"/>
<feature type="domain" description="TfoX N-terminal" evidence="2">
    <location>
        <begin position="47"/>
        <end position="134"/>
    </location>
</feature>
<name>Q8D057_YERPE</name>
<dbReference type="Proteomes" id="UP000001019">
    <property type="component" value="Chromosome"/>
</dbReference>
<sequence>MRIFAISCSSYTYCYKTGTLVRIFTKGVVMKIMSEKRIAQAQVRFGFLGQITIRSQFGGYGLLVNSIMFAVVSEGELYLRANDNIEDLFRASGMANLVYAKRGLPVLLRYYRVDTSLWNDGLRLHHFVRQAYEGAKIDVLSKKGPVVRLKDLPNLSASLERLLWKVGIKNATELRLEGAKCCYLKLRALRRSLGINILLALAGAISGYHYAALPLMMRSELIEWFEKHIHPAKAPLYETA</sequence>
<dbReference type="Pfam" id="PF04993">
    <property type="entry name" value="TfoX_N"/>
    <property type="match status" value="1"/>
</dbReference>
<dbReference type="HOGENOM" id="CLU_094990_0_0_6"/>
<dbReference type="EMBL" id="AE017042">
    <property type="protein sequence ID" value="AAS61571.1"/>
    <property type="molecule type" value="Genomic_DNA"/>
</dbReference>
<evidence type="ECO:0000259" key="3">
    <source>
        <dbReference type="Pfam" id="PF04994"/>
    </source>
</evidence>
<dbReference type="KEGG" id="ypk:y2733"/>
<dbReference type="PANTHER" id="PTHR36121:SF1">
    <property type="entry name" value="PROTEIN SXY"/>
    <property type="match status" value="1"/>
</dbReference>
<evidence type="ECO:0000313" key="5">
    <source>
        <dbReference type="EMBL" id="AAS61571.1"/>
    </source>
</evidence>
<dbReference type="PIRSF" id="PIRSF028788">
    <property type="entry name" value="TfoX_Sxy"/>
    <property type="match status" value="1"/>
</dbReference>
<feature type="transmembrane region" description="Helical" evidence="1">
    <location>
        <begin position="193"/>
        <end position="211"/>
    </location>
</feature>
<reference evidence="6" key="3">
    <citation type="journal article" date="2004" name="DNA Res.">
        <title>Complete genome sequence of Yersinia pestis strain 91001, an isolate avirulent to humans.</title>
        <authorList>
            <person name="Song Y."/>
            <person name="Tong Z."/>
            <person name="Wang J."/>
            <person name="Wang L."/>
            <person name="Guo Z."/>
            <person name="Han Y."/>
            <person name="Zhang J."/>
            <person name="Pei D."/>
            <person name="Zhou D."/>
            <person name="Qin H."/>
            <person name="Pang X."/>
            <person name="Han Y."/>
            <person name="Zhai J."/>
            <person name="Li M."/>
            <person name="Cui B."/>
            <person name="Qi Z."/>
            <person name="Jin L."/>
            <person name="Dai R."/>
            <person name="Chen F."/>
            <person name="Li S."/>
            <person name="Ye C."/>
            <person name="Du Z."/>
            <person name="Lin W."/>
            <person name="Wang J."/>
            <person name="Yu J."/>
            <person name="Yang H."/>
            <person name="Wang J."/>
            <person name="Huang P."/>
            <person name="Yang R."/>
        </authorList>
    </citation>
    <scope>NUCLEOTIDE SEQUENCE [LARGE SCALE GENOMIC DNA]</scope>
    <source>
        <strain evidence="6">91001 / Biovar Mediaevalis</strain>
    </source>
</reference>
<dbReference type="PANTHER" id="PTHR36121">
    <property type="entry name" value="PROTEIN SXY"/>
    <property type="match status" value="1"/>
</dbReference>
<dbReference type="EMBL" id="AE009952">
    <property type="protein sequence ID" value="AAM86285.1"/>
    <property type="molecule type" value="Genomic_DNA"/>
</dbReference>
<feature type="domain" description="TfoX C-terminal" evidence="3">
    <location>
        <begin position="148"/>
        <end position="224"/>
    </location>
</feature>
<dbReference type="SUPFAM" id="SSF159894">
    <property type="entry name" value="YgaC/TfoX-N like"/>
    <property type="match status" value="1"/>
</dbReference>
<evidence type="ECO:0000313" key="6">
    <source>
        <dbReference type="Proteomes" id="UP000001019"/>
    </source>
</evidence>
<dbReference type="InterPro" id="IPR047525">
    <property type="entry name" value="TfoX-like"/>
</dbReference>
<keyword evidence="1" id="KW-0812">Transmembrane</keyword>
<accession>Q74VI0</accession>
<evidence type="ECO:0000313" key="7">
    <source>
        <dbReference type="Proteomes" id="UP000002490"/>
    </source>
</evidence>
<dbReference type="Gene3D" id="3.30.1460.30">
    <property type="entry name" value="YgaC/TfoX-N like chaperone"/>
    <property type="match status" value="1"/>
</dbReference>
<gene>
    <name evidence="5" type="primary">tfoX</name>
    <name evidence="4" type="ordered locus">y2733</name>
    <name evidence="5" type="ordered locus">YP_1328</name>
</gene>
<protein>
    <submittedName>
        <fullName evidence="5">Regulator of competence-specific genes</fullName>
    </submittedName>
</protein>
<reference evidence="5" key="4">
    <citation type="submission" date="2016-05" db="EMBL/GenBank/DDBJ databases">
        <title>Reannotation of Yersinia pestis strain 91001 based on omics data.</title>
        <authorList>
            <person name="Yiqing M."/>
        </authorList>
    </citation>
    <scope>NUCLEOTIDE SEQUENCE</scope>
    <source>
        <strain evidence="5">91001</strain>
    </source>
</reference>
<dbReference type="AlphaFoldDB" id="Q8D057"/>
<organism evidence="4 7">
    <name type="scientific">Yersinia pestis</name>
    <dbReference type="NCBI Taxonomy" id="632"/>
    <lineage>
        <taxon>Bacteria</taxon>
        <taxon>Pseudomonadati</taxon>
        <taxon>Pseudomonadota</taxon>
        <taxon>Gammaproteobacteria</taxon>
        <taxon>Enterobacterales</taxon>
        <taxon>Yersiniaceae</taxon>
        <taxon>Yersinia</taxon>
    </lineage>
</organism>
<keyword evidence="1" id="KW-1133">Transmembrane helix</keyword>
<evidence type="ECO:0000256" key="1">
    <source>
        <dbReference type="SAM" id="Phobius"/>
    </source>
</evidence>
<dbReference type="InterPro" id="IPR007076">
    <property type="entry name" value="TfoX_N"/>
</dbReference>
<evidence type="ECO:0000259" key="2">
    <source>
        <dbReference type="Pfam" id="PF04993"/>
    </source>
</evidence>
<dbReference type="Gene3D" id="1.10.150.20">
    <property type="entry name" value="5' to 3' exonuclease, C-terminal subdomain"/>
    <property type="match status" value="1"/>
</dbReference>
<reference evidence="5" key="2">
    <citation type="submission" date="2003-04" db="EMBL/GenBank/DDBJ databases">
        <authorList>
            <person name="Song Y."/>
            <person name="Tong Z."/>
            <person name="Wang L."/>
            <person name="Han Y."/>
            <person name="Zhang J."/>
            <person name="Pei D."/>
            <person name="Wang J."/>
            <person name="Zhou D."/>
            <person name="Han Y."/>
            <person name="Pang X."/>
            <person name="Zhai J."/>
            <person name="Chen F."/>
            <person name="Qin H."/>
            <person name="Wang J."/>
            <person name="Li S."/>
            <person name="Guo Z."/>
            <person name="Ye C."/>
            <person name="Du Z."/>
            <person name="Lin W."/>
            <person name="Wang J."/>
            <person name="Yu J."/>
            <person name="Yang H."/>
            <person name="Wang J."/>
            <person name="Huang P."/>
            <person name="Yang R."/>
        </authorList>
    </citation>
    <scope>NUCLEOTIDE SEQUENCE</scope>
    <source>
        <strain evidence="5">91001</strain>
    </source>
</reference>
<dbReference type="InterPro" id="IPR007077">
    <property type="entry name" value="TfoX_C"/>
</dbReference>
<evidence type="ECO:0000313" key="4">
    <source>
        <dbReference type="EMBL" id="AAM86285.1"/>
    </source>
</evidence>
<dbReference type="EnsemblBacteria" id="AAS61571">
    <property type="protein sequence ID" value="AAS61571"/>
    <property type="gene ID" value="YP_1328"/>
</dbReference>
<dbReference type="GO" id="GO:0030420">
    <property type="term" value="P:establishment of competence for transformation"/>
    <property type="evidence" value="ECO:0007669"/>
    <property type="project" value="InterPro"/>
</dbReference>
<dbReference type="Pfam" id="PF04994">
    <property type="entry name" value="TfoX_C"/>
    <property type="match status" value="1"/>
</dbReference>
<dbReference type="KEGG" id="ypm:YP_1328"/>
<reference evidence="4 7" key="1">
    <citation type="journal article" date="2002" name="J. Bacteriol.">
        <title>Genome sequence of Yersinia pestis KIM.</title>
        <authorList>
            <person name="Deng W."/>
            <person name="Burland V."/>
            <person name="Plunkett G.III."/>
            <person name="Boutin A."/>
            <person name="Mayhew G.F."/>
            <person name="Liss P."/>
            <person name="Perna N.T."/>
            <person name="Rose D.J."/>
            <person name="Mau B."/>
            <person name="Zhou S."/>
            <person name="Schwartz D.C."/>
            <person name="Fetherston J.D."/>
            <person name="Lindler L.E."/>
            <person name="Brubaker R.R."/>
            <person name="Plana G.V."/>
            <person name="Straley S.C."/>
            <person name="McDonough K.A."/>
            <person name="Nilles M.L."/>
            <person name="Matson J.S."/>
            <person name="Blattner F.R."/>
            <person name="Perry R.D."/>
        </authorList>
    </citation>
    <scope>NUCLEOTIDE SEQUENCE [LARGE SCALE GENOMIC DNA]</scope>
    <source>
        <strain evidence="4">KIM</strain>
        <strain evidence="7">KIM10+ / Biovar Mediaevalis</strain>
    </source>
</reference>
<keyword evidence="1" id="KW-0472">Membrane</keyword>
<dbReference type="DNASU" id="1147680"/>